<organism evidence="1 2">
    <name type="scientific">Desulfosporosinus hippei DSM 8344</name>
    <dbReference type="NCBI Taxonomy" id="1121419"/>
    <lineage>
        <taxon>Bacteria</taxon>
        <taxon>Bacillati</taxon>
        <taxon>Bacillota</taxon>
        <taxon>Clostridia</taxon>
        <taxon>Eubacteriales</taxon>
        <taxon>Desulfitobacteriaceae</taxon>
        <taxon>Desulfosporosinus</taxon>
    </lineage>
</organism>
<sequence>MQEKMKFLYFALFLKIRACRKTFIYKRFATGPFQGLAILPVLTEIKLAY</sequence>
<evidence type="ECO:0000313" key="1">
    <source>
        <dbReference type="EMBL" id="SDH84376.1"/>
    </source>
</evidence>
<gene>
    <name evidence="1" type="ORF">SAMN05443529_12044</name>
</gene>
<dbReference type="EMBL" id="FNCP01000020">
    <property type="protein sequence ID" value="SDH84376.1"/>
    <property type="molecule type" value="Genomic_DNA"/>
</dbReference>
<dbReference type="STRING" id="1121419.SAMN05443529_12044"/>
<accession>A0A1G8FQZ3</accession>
<name>A0A1G8FQZ3_9FIRM</name>
<evidence type="ECO:0000313" key="2">
    <source>
        <dbReference type="Proteomes" id="UP000198656"/>
    </source>
</evidence>
<dbReference type="AlphaFoldDB" id="A0A1G8FQZ3"/>
<reference evidence="2" key="1">
    <citation type="submission" date="2016-10" db="EMBL/GenBank/DDBJ databases">
        <authorList>
            <person name="Varghese N."/>
            <person name="Submissions S."/>
        </authorList>
    </citation>
    <scope>NUCLEOTIDE SEQUENCE [LARGE SCALE GENOMIC DNA]</scope>
    <source>
        <strain evidence="2">DSM 8344</strain>
    </source>
</reference>
<proteinExistence type="predicted"/>
<dbReference type="Proteomes" id="UP000198656">
    <property type="component" value="Unassembled WGS sequence"/>
</dbReference>
<protein>
    <submittedName>
        <fullName evidence="1">Uncharacterized protein</fullName>
    </submittedName>
</protein>
<keyword evidence="2" id="KW-1185">Reference proteome</keyword>